<dbReference type="Proteomes" id="UP001295684">
    <property type="component" value="Unassembled WGS sequence"/>
</dbReference>
<comment type="caution">
    <text evidence="1">The sequence shown here is derived from an EMBL/GenBank/DDBJ whole genome shotgun (WGS) entry which is preliminary data.</text>
</comment>
<name>A0AAD1XF27_EUPCR</name>
<sequence>MASDCGTLTKRVYYSGQTWNTTRSYITSNVVCVYKLTSTSIYINGIKIDVTLQLMIITRRVLCALEAQRQCL</sequence>
<protein>
    <submittedName>
        <fullName evidence="1">Uncharacterized protein</fullName>
    </submittedName>
</protein>
<keyword evidence="2" id="KW-1185">Reference proteome</keyword>
<reference evidence="1" key="1">
    <citation type="submission" date="2023-07" db="EMBL/GenBank/DDBJ databases">
        <authorList>
            <consortium name="AG Swart"/>
            <person name="Singh M."/>
            <person name="Singh A."/>
            <person name="Seah K."/>
            <person name="Emmerich C."/>
        </authorList>
    </citation>
    <scope>NUCLEOTIDE SEQUENCE</scope>
    <source>
        <strain evidence="1">DP1</strain>
    </source>
</reference>
<dbReference type="EMBL" id="CAMPGE010009758">
    <property type="protein sequence ID" value="CAI2368621.1"/>
    <property type="molecule type" value="Genomic_DNA"/>
</dbReference>
<organism evidence="1 2">
    <name type="scientific">Euplotes crassus</name>
    <dbReference type="NCBI Taxonomy" id="5936"/>
    <lineage>
        <taxon>Eukaryota</taxon>
        <taxon>Sar</taxon>
        <taxon>Alveolata</taxon>
        <taxon>Ciliophora</taxon>
        <taxon>Intramacronucleata</taxon>
        <taxon>Spirotrichea</taxon>
        <taxon>Hypotrichia</taxon>
        <taxon>Euplotida</taxon>
        <taxon>Euplotidae</taxon>
        <taxon>Moneuplotes</taxon>
    </lineage>
</organism>
<gene>
    <name evidence="1" type="ORF">ECRASSUSDP1_LOCUS9917</name>
</gene>
<dbReference type="AlphaFoldDB" id="A0AAD1XF27"/>
<evidence type="ECO:0000313" key="2">
    <source>
        <dbReference type="Proteomes" id="UP001295684"/>
    </source>
</evidence>
<proteinExistence type="predicted"/>
<evidence type="ECO:0000313" key="1">
    <source>
        <dbReference type="EMBL" id="CAI2368621.1"/>
    </source>
</evidence>
<accession>A0AAD1XF27</accession>